<keyword evidence="2" id="KW-0963">Cytoplasm</keyword>
<keyword evidence="3" id="KW-0645">Protease</keyword>
<dbReference type="PANTHER" id="PTHR23402:SF1">
    <property type="entry name" value="PYROGLUTAMYL-PEPTIDASE I"/>
    <property type="match status" value="1"/>
</dbReference>
<evidence type="ECO:0000256" key="4">
    <source>
        <dbReference type="ARBA" id="ARBA00022801"/>
    </source>
</evidence>
<dbReference type="OrthoDB" id="407146at2759"/>
<keyword evidence="5" id="KW-0788">Thiol protease</keyword>
<evidence type="ECO:0000256" key="5">
    <source>
        <dbReference type="ARBA" id="ARBA00022807"/>
    </source>
</evidence>
<evidence type="ECO:0008006" key="8">
    <source>
        <dbReference type="Google" id="ProtNLM"/>
    </source>
</evidence>
<protein>
    <recommendedName>
        <fullName evidence="8">Pyroglutamyl-peptidase I</fullName>
    </recommendedName>
</protein>
<reference evidence="7" key="1">
    <citation type="submission" date="2016-02" db="EMBL/GenBank/DDBJ databases">
        <title>Comparative genomics of biotechnologically important yeasts.</title>
        <authorList>
            <consortium name="DOE Joint Genome Institute"/>
            <person name="Riley R."/>
            <person name="Haridas S."/>
            <person name="Wolfe K.H."/>
            <person name="Lopes M.R."/>
            <person name="Hittinger C.T."/>
            <person name="Goker M."/>
            <person name="Salamov A."/>
            <person name="Wisecaver J."/>
            <person name="Long T.M."/>
            <person name="Aerts A.L."/>
            <person name="Barry K."/>
            <person name="Choi C."/>
            <person name="Clum A."/>
            <person name="Coughlan A.Y."/>
            <person name="Deshpande S."/>
            <person name="Douglass A.P."/>
            <person name="Hanson S.J."/>
            <person name="Klenk H.-P."/>
            <person name="Labutti K."/>
            <person name="Lapidus A."/>
            <person name="Lindquist E."/>
            <person name="Lipzen A."/>
            <person name="Meier-Kolthoff J.P."/>
            <person name="Ohm R.A."/>
            <person name="Otillar R.P."/>
            <person name="Pangilinan J."/>
            <person name="Peng Y."/>
            <person name="Rokas A."/>
            <person name="Rosa C.A."/>
            <person name="Scheuner C."/>
            <person name="Sibirny A.A."/>
            <person name="Slot J.C."/>
            <person name="Stielow J.B."/>
            <person name="Sun H."/>
            <person name="Kurtzman C.P."/>
            <person name="Blackwell M."/>
            <person name="Jeffries T.W."/>
            <person name="Grigoriev I.V."/>
        </authorList>
    </citation>
    <scope>NUCLEOTIDE SEQUENCE [LARGE SCALE GENOMIC DNA]</scope>
    <source>
        <strain evidence="7">NRRL Y-17796</strain>
    </source>
</reference>
<dbReference type="GO" id="GO:0016920">
    <property type="term" value="F:pyroglutamyl-peptidase activity"/>
    <property type="evidence" value="ECO:0007669"/>
    <property type="project" value="InterPro"/>
</dbReference>
<evidence type="ECO:0000313" key="6">
    <source>
        <dbReference type="EMBL" id="ODV89991.1"/>
    </source>
</evidence>
<evidence type="ECO:0000256" key="3">
    <source>
        <dbReference type="ARBA" id="ARBA00022670"/>
    </source>
</evidence>
<dbReference type="Gene3D" id="3.40.630.20">
    <property type="entry name" value="Peptidase C15, pyroglutamyl peptidase I-like"/>
    <property type="match status" value="1"/>
</dbReference>
<name>A0A1E4TE16_9ASCO</name>
<dbReference type="SUPFAM" id="SSF53182">
    <property type="entry name" value="Pyrrolidone carboxyl peptidase (pyroglutamate aminopeptidase)"/>
    <property type="match status" value="1"/>
</dbReference>
<keyword evidence="7" id="KW-1185">Reference proteome</keyword>
<accession>A0A1E4TE16</accession>
<dbReference type="GO" id="GO:0006508">
    <property type="term" value="P:proteolysis"/>
    <property type="evidence" value="ECO:0007669"/>
    <property type="project" value="UniProtKB-KW"/>
</dbReference>
<dbReference type="InterPro" id="IPR016125">
    <property type="entry name" value="Peptidase_C15-like"/>
</dbReference>
<evidence type="ECO:0000256" key="2">
    <source>
        <dbReference type="ARBA" id="ARBA00022490"/>
    </source>
</evidence>
<dbReference type="AlphaFoldDB" id="A0A1E4TE16"/>
<organism evidence="6 7">
    <name type="scientific">Tortispora caseinolytica NRRL Y-17796</name>
    <dbReference type="NCBI Taxonomy" id="767744"/>
    <lineage>
        <taxon>Eukaryota</taxon>
        <taxon>Fungi</taxon>
        <taxon>Dikarya</taxon>
        <taxon>Ascomycota</taxon>
        <taxon>Saccharomycotina</taxon>
        <taxon>Trigonopsidomycetes</taxon>
        <taxon>Trigonopsidales</taxon>
        <taxon>Trigonopsidaceae</taxon>
        <taxon>Tortispora</taxon>
    </lineage>
</organism>
<evidence type="ECO:0000313" key="7">
    <source>
        <dbReference type="Proteomes" id="UP000095023"/>
    </source>
</evidence>
<dbReference type="EMBL" id="KV453842">
    <property type="protein sequence ID" value="ODV89991.1"/>
    <property type="molecule type" value="Genomic_DNA"/>
</dbReference>
<dbReference type="Pfam" id="PF01470">
    <property type="entry name" value="Peptidase_C15"/>
    <property type="match status" value="2"/>
</dbReference>
<gene>
    <name evidence="6" type="ORF">CANCADRAFT_1722</name>
</gene>
<dbReference type="GO" id="GO:0005829">
    <property type="term" value="C:cytosol"/>
    <property type="evidence" value="ECO:0007669"/>
    <property type="project" value="InterPro"/>
</dbReference>
<dbReference type="Proteomes" id="UP000095023">
    <property type="component" value="Unassembled WGS sequence"/>
</dbReference>
<dbReference type="InterPro" id="IPR036440">
    <property type="entry name" value="Peptidase_C15-like_sf"/>
</dbReference>
<dbReference type="PANTHER" id="PTHR23402">
    <property type="entry name" value="PROTEASE FAMILY C15 PYROGLUTAMYL-PEPTIDASE I-RELATED"/>
    <property type="match status" value="1"/>
</dbReference>
<dbReference type="PRINTS" id="PR00706">
    <property type="entry name" value="PYROGLUPTASE"/>
</dbReference>
<evidence type="ECO:0000256" key="1">
    <source>
        <dbReference type="ARBA" id="ARBA00006641"/>
    </source>
</evidence>
<proteinExistence type="inferred from homology"/>
<comment type="similarity">
    <text evidence="1">Belongs to the peptidase C15 family.</text>
</comment>
<keyword evidence="4" id="KW-0378">Hydrolase</keyword>
<sequence>MYRVLVTGFGPFRDYTINPSWEVAKRLKGQLNDEITVLLYEEPIEVSYENIDELVPALWTLRFDLILHIGVGLSGPLRFESLARKVGYHKPDVRGNSNPICNTLWDQLNDVLYSAFDPADICSNICNIIPSDNAGLYLCEYLFYSSLAQAQLLIGTSSNVNSKVRAAFIHVPPIEKQNTDSYYDTCCQTITGAIVNMHQAQSQATNH</sequence>
<dbReference type="InterPro" id="IPR000816">
    <property type="entry name" value="Peptidase_C15"/>
</dbReference>